<dbReference type="Proteomes" id="UP000321922">
    <property type="component" value="Unassembled WGS sequence"/>
</dbReference>
<dbReference type="RefSeq" id="WP_039982544.1">
    <property type="nucleotide sequence ID" value="NZ_BAOJ01000113.1"/>
</dbReference>
<keyword evidence="2" id="KW-1185">Reference proteome</keyword>
<protein>
    <recommendedName>
        <fullName evidence="3">DUF945 domain-containing protein</fullName>
    </recommendedName>
</protein>
<organism evidence="1 2">
    <name type="scientific">Vibrio sagamiensis NBRC 104589</name>
    <dbReference type="NCBI Taxonomy" id="1219064"/>
    <lineage>
        <taxon>Bacteria</taxon>
        <taxon>Pseudomonadati</taxon>
        <taxon>Pseudomonadota</taxon>
        <taxon>Gammaproteobacteria</taxon>
        <taxon>Vibrionales</taxon>
        <taxon>Vibrionaceae</taxon>
        <taxon>Vibrio</taxon>
    </lineage>
</organism>
<evidence type="ECO:0000313" key="2">
    <source>
        <dbReference type="Proteomes" id="UP000321922"/>
    </source>
</evidence>
<sequence length="420" mass="46515">MKNFKKLGAIGGAISLALCWPLAVGQIGQSIIENGIAEMNSDEIKAEIVSYDRSYLSSVVLTRYTVINPEIKSKLESDDIPTTYEVHSDLTHGLTSLTADTKLIGESFIPLTVNSTTQLNGNTTFNLNLDSWNHHNQSKGTTVSSSPISITGEATILGDIAYQLDLPSIQVDFNNGEELHLSGLKGQGKGKKTDGYWLGNQNFSLKKFNILDQEQQPIFFLENIQYIAKSVPNEAGDKINSSLLLNAKHLMLKNKGVIENLIFDMAIKSIDRSALANMISNYKNSDELNMQDRKRLLSDLDLLVERGFEMNLNKLSFTLNESKTHSEWLVKVLPGTKSATKDPFQLLSMITGSINTYIAEGLIHSYPALKQEIDKLITLKLVDKQNDGYQLSTRISDGSLTLDNGKELPLISLFLTVLKQ</sequence>
<dbReference type="Pfam" id="PF06097">
    <property type="entry name" value="DUF945"/>
    <property type="match status" value="1"/>
</dbReference>
<evidence type="ECO:0000313" key="1">
    <source>
        <dbReference type="EMBL" id="GEM75564.1"/>
    </source>
</evidence>
<dbReference type="EMBL" id="BJXJ01000013">
    <property type="protein sequence ID" value="GEM75564.1"/>
    <property type="molecule type" value="Genomic_DNA"/>
</dbReference>
<comment type="caution">
    <text evidence="1">The sequence shown here is derived from an EMBL/GenBank/DDBJ whole genome shotgun (WGS) entry which is preliminary data.</text>
</comment>
<reference evidence="1 2" key="1">
    <citation type="submission" date="2019-07" db="EMBL/GenBank/DDBJ databases">
        <title>Whole genome shotgun sequence of Vibrio sagamiensis NBRC 104589.</title>
        <authorList>
            <person name="Hosoyama A."/>
            <person name="Uohara A."/>
            <person name="Ohji S."/>
            <person name="Ichikawa N."/>
        </authorList>
    </citation>
    <scope>NUCLEOTIDE SEQUENCE [LARGE SCALE GENOMIC DNA]</scope>
    <source>
        <strain evidence="1 2">NBRC 104589</strain>
    </source>
</reference>
<dbReference type="OrthoDB" id="5915128at2"/>
<name>A0A511QE27_9VIBR</name>
<evidence type="ECO:0008006" key="3">
    <source>
        <dbReference type="Google" id="ProtNLM"/>
    </source>
</evidence>
<gene>
    <name evidence="1" type="ORF">VSA01S_16760</name>
</gene>
<proteinExistence type="predicted"/>
<accession>A0A511QE27</accession>
<dbReference type="InterPro" id="IPR010352">
    <property type="entry name" value="DUF945"/>
</dbReference>
<dbReference type="AlphaFoldDB" id="A0A511QE27"/>